<keyword evidence="2" id="KW-0175">Coiled coil</keyword>
<organism evidence="5 6">
    <name type="scientific">Gambusia affinis</name>
    <name type="common">Western mosquitofish</name>
    <name type="synonym">Heterandria affinis</name>
    <dbReference type="NCBI Taxonomy" id="33528"/>
    <lineage>
        <taxon>Eukaryota</taxon>
        <taxon>Metazoa</taxon>
        <taxon>Chordata</taxon>
        <taxon>Craniata</taxon>
        <taxon>Vertebrata</taxon>
        <taxon>Euteleostomi</taxon>
        <taxon>Actinopterygii</taxon>
        <taxon>Neopterygii</taxon>
        <taxon>Teleostei</taxon>
        <taxon>Neoteleostei</taxon>
        <taxon>Acanthomorphata</taxon>
        <taxon>Ovalentaria</taxon>
        <taxon>Atherinomorphae</taxon>
        <taxon>Cyprinodontiformes</taxon>
        <taxon>Poeciliidae</taxon>
        <taxon>Poeciliinae</taxon>
        <taxon>Gambusia</taxon>
    </lineage>
</organism>
<evidence type="ECO:0000259" key="4">
    <source>
        <dbReference type="PROSITE" id="PS50041"/>
    </source>
</evidence>
<dbReference type="Proteomes" id="UP000250572">
    <property type="component" value="Unassembled WGS sequence"/>
</dbReference>
<dbReference type="Pfam" id="PF00059">
    <property type="entry name" value="Lectin_C"/>
    <property type="match status" value="1"/>
</dbReference>
<dbReference type="AlphaFoldDB" id="A0A315V4K2"/>
<evidence type="ECO:0000256" key="1">
    <source>
        <dbReference type="ARBA" id="ARBA00004401"/>
    </source>
</evidence>
<dbReference type="InterPro" id="IPR050828">
    <property type="entry name" value="C-type_lectin/matrix_domain"/>
</dbReference>
<feature type="coiled-coil region" evidence="2">
    <location>
        <begin position="182"/>
        <end position="216"/>
    </location>
</feature>
<sequence length="590" mass="68616">MEIPQGEISVMLRGATFVTFHMHEKIMKVQCCGDLAFQGSGRRRRWVNQNQEHCWSHGEIRQRTGIEKEEVFAALTASSFRFCSAKTPDCLLCSYVDAQSSRETDRLTIHTEDDDGQEQDEADDPQKQQSQPAAEMAVSYEVQITKCFSIPGLVIFNYNNFGLNSLKLQISDMFSVALFTVSVVLERNRSEMKMKMEILENRAEILLRDRNDLNWTLGVILTFDPFPVRDFCRENSEYVYTALRSRVQPCRRGWNLVQHRRLVYLFCHADLVVIDNLQEQVLLTTNTSKNQPKQNGETSRLIVSVFLNLQEFISNRTDFYFDKNHGCWLGLNQTGGRWVRVDGRSDSLGRHFFFLGKMRCWFLTGIPQPAGPKPTLSLETDSSVREKLSPVSLQIHKQEATFQELEMKMGKLQNDSEVLTHENNDLNLWLSFFLKFKNVQVSNYCNGEKCQPCQEGWVEFQKKCYLFIEKHPWKTWKESHELCKNKSADLVVIDHLQEQEFLSKQIKFYYDEYHGYWLGLREMNNRWVWTDGRYDTLGFWMGSVYGSSGPFALLIPGKSPTKSWDTSDNAFLNKFICEQEALQKLETRAS</sequence>
<dbReference type="InterPro" id="IPR016187">
    <property type="entry name" value="CTDL_fold"/>
</dbReference>
<evidence type="ECO:0000313" key="5">
    <source>
        <dbReference type="EMBL" id="PWA18253.1"/>
    </source>
</evidence>
<dbReference type="InterPro" id="IPR016186">
    <property type="entry name" value="C-type_lectin-like/link_sf"/>
</dbReference>
<evidence type="ECO:0000256" key="3">
    <source>
        <dbReference type="SAM" id="MobiDB-lite"/>
    </source>
</evidence>
<feature type="region of interest" description="Disordered" evidence="3">
    <location>
        <begin position="113"/>
        <end position="134"/>
    </location>
</feature>
<evidence type="ECO:0000313" key="6">
    <source>
        <dbReference type="Proteomes" id="UP000250572"/>
    </source>
</evidence>
<dbReference type="PROSITE" id="PS50041">
    <property type="entry name" value="C_TYPE_LECTIN_2"/>
    <property type="match status" value="1"/>
</dbReference>
<dbReference type="EMBL" id="NHOQ01002347">
    <property type="protein sequence ID" value="PWA18253.1"/>
    <property type="molecule type" value="Genomic_DNA"/>
</dbReference>
<comment type="subcellular location">
    <subcellularLocation>
        <location evidence="1">Cell membrane</location>
        <topology evidence="1">Single-pass type II membrane protein</topology>
    </subcellularLocation>
</comment>
<dbReference type="GO" id="GO:0005886">
    <property type="term" value="C:plasma membrane"/>
    <property type="evidence" value="ECO:0007669"/>
    <property type="project" value="UniProtKB-SubCell"/>
</dbReference>
<gene>
    <name evidence="5" type="ORF">CCH79_00020450</name>
</gene>
<evidence type="ECO:0000256" key="2">
    <source>
        <dbReference type="SAM" id="Coils"/>
    </source>
</evidence>
<dbReference type="Gene3D" id="3.10.100.10">
    <property type="entry name" value="Mannose-Binding Protein A, subunit A"/>
    <property type="match status" value="1"/>
</dbReference>
<dbReference type="STRING" id="33528.ENSGAFP00000024753"/>
<feature type="coiled-coil region" evidence="2">
    <location>
        <begin position="395"/>
        <end position="422"/>
    </location>
</feature>
<dbReference type="SMART" id="SM00034">
    <property type="entry name" value="CLECT"/>
    <property type="match status" value="1"/>
</dbReference>
<dbReference type="SUPFAM" id="SSF56436">
    <property type="entry name" value="C-type lectin-like"/>
    <property type="match status" value="1"/>
</dbReference>
<feature type="domain" description="C-type lectin" evidence="4">
    <location>
        <begin position="460"/>
        <end position="578"/>
    </location>
</feature>
<feature type="compositionally biased region" description="Acidic residues" evidence="3">
    <location>
        <begin position="113"/>
        <end position="123"/>
    </location>
</feature>
<keyword evidence="6" id="KW-1185">Reference proteome</keyword>
<comment type="caution">
    <text evidence="5">The sequence shown here is derived from an EMBL/GenBank/DDBJ whole genome shotgun (WGS) entry which is preliminary data.</text>
</comment>
<dbReference type="InterPro" id="IPR001304">
    <property type="entry name" value="C-type_lectin-like"/>
</dbReference>
<dbReference type="PANTHER" id="PTHR45710">
    <property type="entry name" value="C-TYPE LECTIN DOMAIN-CONTAINING PROTEIN 180"/>
    <property type="match status" value="1"/>
</dbReference>
<protein>
    <recommendedName>
        <fullName evidence="4">C-type lectin domain-containing protein</fullName>
    </recommendedName>
</protein>
<accession>A0A315V4K2</accession>
<dbReference type="PANTHER" id="PTHR45710:SF26">
    <property type="entry name" value="RH26557P"/>
    <property type="match status" value="1"/>
</dbReference>
<name>A0A315V4K2_GAMAF</name>
<proteinExistence type="predicted"/>
<reference evidence="5 6" key="1">
    <citation type="journal article" date="2018" name="G3 (Bethesda)">
        <title>A High-Quality Reference Genome for the Invasive Mosquitofish Gambusia affinis Using a Chicago Library.</title>
        <authorList>
            <person name="Hoffberg S.L."/>
            <person name="Troendle N.J."/>
            <person name="Glenn T.C."/>
            <person name="Mahmud O."/>
            <person name="Louha S."/>
            <person name="Chalopin D."/>
            <person name="Bennetzen J.L."/>
            <person name="Mauricio R."/>
        </authorList>
    </citation>
    <scope>NUCLEOTIDE SEQUENCE [LARGE SCALE GENOMIC DNA]</scope>
    <source>
        <strain evidence="5">NE01/NJP1002.9</strain>
        <tissue evidence="5">Muscle</tissue>
    </source>
</reference>